<feature type="domain" description="Mur ligase central" evidence="6">
    <location>
        <begin position="131"/>
        <end position="323"/>
    </location>
</feature>
<dbReference type="AlphaFoldDB" id="A0A1F5JC95"/>
<feature type="transmembrane region" description="Helical" evidence="4">
    <location>
        <begin position="53"/>
        <end position="71"/>
    </location>
</feature>
<dbReference type="Pfam" id="PF02875">
    <property type="entry name" value="Mur_ligase_C"/>
    <property type="match status" value="1"/>
</dbReference>
<dbReference type="SUPFAM" id="SSF53623">
    <property type="entry name" value="MurD-like peptide ligases, catalytic domain"/>
    <property type="match status" value="1"/>
</dbReference>
<dbReference type="InterPro" id="IPR036615">
    <property type="entry name" value="Mur_ligase_C_dom_sf"/>
</dbReference>
<dbReference type="Pfam" id="PF08245">
    <property type="entry name" value="Mur_ligase_M"/>
    <property type="match status" value="1"/>
</dbReference>
<evidence type="ECO:0000259" key="6">
    <source>
        <dbReference type="Pfam" id="PF08245"/>
    </source>
</evidence>
<dbReference type="Gene3D" id="3.40.1190.10">
    <property type="entry name" value="Mur-like, catalytic domain"/>
    <property type="match status" value="1"/>
</dbReference>
<keyword evidence="4" id="KW-1133">Transmembrane helix</keyword>
<evidence type="ECO:0000256" key="1">
    <source>
        <dbReference type="ARBA" id="ARBA00022598"/>
    </source>
</evidence>
<dbReference type="SUPFAM" id="SSF53244">
    <property type="entry name" value="MurD-like peptide ligases, peptide-binding domain"/>
    <property type="match status" value="1"/>
</dbReference>
<dbReference type="InterPro" id="IPR013221">
    <property type="entry name" value="Mur_ligase_cen"/>
</dbReference>
<feature type="transmembrane region" description="Helical" evidence="4">
    <location>
        <begin position="77"/>
        <end position="102"/>
    </location>
</feature>
<evidence type="ECO:0000259" key="5">
    <source>
        <dbReference type="Pfam" id="PF02875"/>
    </source>
</evidence>
<dbReference type="PANTHER" id="PTHR43024">
    <property type="entry name" value="UDP-N-ACETYLMURAMOYL-TRIPEPTIDE--D-ALANYL-D-ALANINE LIGASE"/>
    <property type="match status" value="1"/>
</dbReference>
<keyword evidence="4" id="KW-0472">Membrane</keyword>
<evidence type="ECO:0000256" key="4">
    <source>
        <dbReference type="SAM" id="Phobius"/>
    </source>
</evidence>
<proteinExistence type="predicted"/>
<accession>A0A1F5JC95</accession>
<dbReference type="InterPro" id="IPR051046">
    <property type="entry name" value="MurCDEF_CellWall_CoF430Synth"/>
</dbReference>
<reference evidence="7 8" key="1">
    <citation type="journal article" date="2016" name="Nat. Commun.">
        <title>Thousands of microbial genomes shed light on interconnected biogeochemical processes in an aquifer system.</title>
        <authorList>
            <person name="Anantharaman K."/>
            <person name="Brown C.T."/>
            <person name="Hug L.A."/>
            <person name="Sharon I."/>
            <person name="Castelle C.J."/>
            <person name="Probst A.J."/>
            <person name="Thomas B.C."/>
            <person name="Singh A."/>
            <person name="Wilkins M.J."/>
            <person name="Karaoz U."/>
            <person name="Brodie E.L."/>
            <person name="Williams K.H."/>
            <person name="Hubbard S.S."/>
            <person name="Banfield J.F."/>
        </authorList>
    </citation>
    <scope>NUCLEOTIDE SEQUENCE [LARGE SCALE GENOMIC DNA]</scope>
</reference>
<gene>
    <name evidence="7" type="ORF">A3C26_03700</name>
</gene>
<keyword evidence="1" id="KW-0436">Ligase</keyword>
<feature type="transmembrane region" description="Helical" evidence="4">
    <location>
        <begin position="15"/>
        <end position="33"/>
    </location>
</feature>
<protein>
    <recommendedName>
        <fullName evidence="9">UDP-N-acetylmuramoyl-tripeptide--D-alanyl-D-alanine ligase</fullName>
    </recommendedName>
</protein>
<keyword evidence="2" id="KW-0547">Nucleotide-binding</keyword>
<evidence type="ECO:0000256" key="3">
    <source>
        <dbReference type="ARBA" id="ARBA00022840"/>
    </source>
</evidence>
<dbReference type="GO" id="GO:0005524">
    <property type="term" value="F:ATP binding"/>
    <property type="evidence" value="ECO:0007669"/>
    <property type="project" value="UniProtKB-KW"/>
</dbReference>
<keyword evidence="3" id="KW-0067">ATP-binding</keyword>
<evidence type="ECO:0000256" key="2">
    <source>
        <dbReference type="ARBA" id="ARBA00022741"/>
    </source>
</evidence>
<organism evidence="7 8">
    <name type="scientific">Candidatus Daviesbacteria bacterium RIFCSPHIGHO2_02_FULL_39_12</name>
    <dbReference type="NCBI Taxonomy" id="1797770"/>
    <lineage>
        <taxon>Bacteria</taxon>
        <taxon>Candidatus Daviesiibacteriota</taxon>
    </lineage>
</organism>
<keyword evidence="4" id="KW-0812">Transmembrane</keyword>
<comment type="caution">
    <text evidence="7">The sequence shown here is derived from an EMBL/GenBank/DDBJ whole genome shotgun (WGS) entry which is preliminary data.</text>
</comment>
<evidence type="ECO:0008006" key="9">
    <source>
        <dbReference type="Google" id="ProtNLM"/>
    </source>
</evidence>
<name>A0A1F5JC95_9BACT</name>
<dbReference type="Proteomes" id="UP000177042">
    <property type="component" value="Unassembled WGS sequence"/>
</dbReference>
<dbReference type="EMBL" id="MFCX01000013">
    <property type="protein sequence ID" value="OGE26267.1"/>
    <property type="molecule type" value="Genomic_DNA"/>
</dbReference>
<evidence type="ECO:0000313" key="8">
    <source>
        <dbReference type="Proteomes" id="UP000177042"/>
    </source>
</evidence>
<dbReference type="GO" id="GO:0016881">
    <property type="term" value="F:acid-amino acid ligase activity"/>
    <property type="evidence" value="ECO:0007669"/>
    <property type="project" value="InterPro"/>
</dbReference>
<dbReference type="PANTHER" id="PTHR43024:SF1">
    <property type="entry name" value="UDP-N-ACETYLMURAMOYL-TRIPEPTIDE--D-ALANYL-D-ALANINE LIGASE"/>
    <property type="match status" value="1"/>
</dbReference>
<evidence type="ECO:0000313" key="7">
    <source>
        <dbReference type="EMBL" id="OGE26267.1"/>
    </source>
</evidence>
<sequence>MSKILAEIFPILDHLYIYQILEYDSVVFLSWFCKYPLKRNLQVKHKLQFSKKVVALLLGTIFWQIFAAYFLSIQYSISFWLLIIFFQFITPIFIILSHLNILPFEIYLKDKILDKTKQKLKHLPNLKIVAITGSFGKTSTKDILYTLLWKKYYVVKTPKSFNTPLGIAQTILEDVKSNTQILIAEIGAYRLGEIAKIARLIKPQIGIITAVAPQHLERFGSLENIAQAKFELVKNLTPQGLAILNSEYSVLNNLASYLRGSLREASVRTKFYGQNSPVFASDIKTSIDGTSFTMHTPRGITQIYIPLTGEHHVSNFLAAVTAAMQLGLGLQEIRRRANLLLPTPHRLEISKQGSLTIIDNTYNTNPKSAKSSLNLLRNYPASQRIIITPGLVELGKEAGKENQNLAKTAAEIVDQFIIVGENAKKDLLVGLKAARFPKEKIHPVNSTKEGINLLAQISKPNAAVLLENDLPDQYF</sequence>
<dbReference type="InterPro" id="IPR004101">
    <property type="entry name" value="Mur_ligase_C"/>
</dbReference>
<dbReference type="InterPro" id="IPR036565">
    <property type="entry name" value="Mur-like_cat_sf"/>
</dbReference>
<feature type="domain" description="Mur ligase C-terminal" evidence="5">
    <location>
        <begin position="345"/>
        <end position="466"/>
    </location>
</feature>
<dbReference type="Gene3D" id="3.90.190.20">
    <property type="entry name" value="Mur ligase, C-terminal domain"/>
    <property type="match status" value="1"/>
</dbReference>